<evidence type="ECO:0000313" key="4">
    <source>
        <dbReference type="Proteomes" id="UP000692954"/>
    </source>
</evidence>
<name>A0A8S1MEV5_9CILI</name>
<feature type="region of interest" description="Disordered" evidence="2">
    <location>
        <begin position="271"/>
        <end position="293"/>
    </location>
</feature>
<dbReference type="Proteomes" id="UP000692954">
    <property type="component" value="Unassembled WGS sequence"/>
</dbReference>
<protein>
    <submittedName>
        <fullName evidence="3">Uncharacterized protein</fullName>
    </submittedName>
</protein>
<accession>A0A8S1MEV5</accession>
<feature type="compositionally biased region" description="Basic and acidic residues" evidence="2">
    <location>
        <begin position="316"/>
        <end position="326"/>
    </location>
</feature>
<dbReference type="OrthoDB" id="305258at2759"/>
<comment type="caution">
    <text evidence="3">The sequence shown here is derived from an EMBL/GenBank/DDBJ whole genome shotgun (WGS) entry which is preliminary data.</text>
</comment>
<feature type="compositionally biased region" description="Polar residues" evidence="2">
    <location>
        <begin position="306"/>
        <end position="315"/>
    </location>
</feature>
<keyword evidence="4" id="KW-1185">Reference proteome</keyword>
<evidence type="ECO:0000256" key="1">
    <source>
        <dbReference type="SAM" id="Coils"/>
    </source>
</evidence>
<evidence type="ECO:0000313" key="3">
    <source>
        <dbReference type="EMBL" id="CAD8078668.1"/>
    </source>
</evidence>
<proteinExistence type="predicted"/>
<dbReference type="EMBL" id="CAJJDN010000038">
    <property type="protein sequence ID" value="CAD8078668.1"/>
    <property type="molecule type" value="Genomic_DNA"/>
</dbReference>
<feature type="compositionally biased region" description="Polar residues" evidence="2">
    <location>
        <begin position="282"/>
        <end position="293"/>
    </location>
</feature>
<reference evidence="3" key="1">
    <citation type="submission" date="2021-01" db="EMBL/GenBank/DDBJ databases">
        <authorList>
            <consortium name="Genoscope - CEA"/>
            <person name="William W."/>
        </authorList>
    </citation>
    <scope>NUCLEOTIDE SEQUENCE</scope>
</reference>
<keyword evidence="1" id="KW-0175">Coiled coil</keyword>
<feature type="coiled-coil region" evidence="1">
    <location>
        <begin position="21"/>
        <end position="160"/>
    </location>
</feature>
<dbReference type="AlphaFoldDB" id="A0A8S1MEV5"/>
<feature type="region of interest" description="Disordered" evidence="2">
    <location>
        <begin position="306"/>
        <end position="326"/>
    </location>
</feature>
<organism evidence="3 4">
    <name type="scientific">Paramecium sonneborni</name>
    <dbReference type="NCBI Taxonomy" id="65129"/>
    <lineage>
        <taxon>Eukaryota</taxon>
        <taxon>Sar</taxon>
        <taxon>Alveolata</taxon>
        <taxon>Ciliophora</taxon>
        <taxon>Intramacronucleata</taxon>
        <taxon>Oligohymenophorea</taxon>
        <taxon>Peniculida</taxon>
        <taxon>Parameciidae</taxon>
        <taxon>Paramecium</taxon>
    </lineage>
</organism>
<gene>
    <name evidence="3" type="ORF">PSON_ATCC_30995.1.T0380043</name>
</gene>
<sequence length="326" mass="38356">MNNEEAIQILLLKSEQQVKTINMLNSQLEISNNEKSELRLQIIALQNDNMTLRREKDGLYFQIKQLQKQLANQDQNKDIQIGQENKPGQVFKQEIPKFNISKQKQEFIEQEHKRLLDENGKLLQEIQDFQGQLQSKSLIIEQLQHQIQEIQNEINFKEALIKKKDYHILEYEKKITNIQDVHQEKLNGLQYQLQKMRDYMLQSYQENGSDNQNNQAIFSKLIQNTGNVEQNANKILINDQQQIQQPQHSIPQLSQLPLSAERYNTEINELQAQSSGRHHIKQSTNNPGQMRQSNEQNTFQLNTVQSEFSNQSQPKVSERFKNSDYN</sequence>
<evidence type="ECO:0000256" key="2">
    <source>
        <dbReference type="SAM" id="MobiDB-lite"/>
    </source>
</evidence>